<evidence type="ECO:0000259" key="1">
    <source>
        <dbReference type="SMART" id="SM00382"/>
    </source>
</evidence>
<dbReference type="GO" id="GO:0051228">
    <property type="term" value="P:mitotic spindle disassembly"/>
    <property type="evidence" value="ECO:0007669"/>
    <property type="project" value="TreeGrafter"/>
</dbReference>
<reference evidence="2" key="1">
    <citation type="submission" date="2021-03" db="EMBL/GenBank/DDBJ databases">
        <title>Chromosome level genome of the anhydrobiotic midge Polypedilum vanderplanki.</title>
        <authorList>
            <person name="Yoshida Y."/>
            <person name="Kikawada T."/>
            <person name="Gusev O."/>
        </authorList>
    </citation>
    <scope>NUCLEOTIDE SEQUENCE</scope>
    <source>
        <strain evidence="2">NIAS01</strain>
        <tissue evidence="2">Whole body or cell culture</tissue>
    </source>
</reference>
<keyword evidence="3" id="KW-1185">Reference proteome</keyword>
<dbReference type="Pfam" id="PF00004">
    <property type="entry name" value="AAA"/>
    <property type="match status" value="2"/>
</dbReference>
<gene>
    <name evidence="2" type="ORF">PVAND_004095</name>
</gene>
<dbReference type="PROSITE" id="PS00674">
    <property type="entry name" value="AAA"/>
    <property type="match status" value="1"/>
</dbReference>
<proteinExistence type="predicted"/>
<protein>
    <recommendedName>
        <fullName evidence="1">AAA+ ATPase domain-containing protein</fullName>
    </recommendedName>
</protein>
<dbReference type="PANTHER" id="PTHR23077">
    <property type="entry name" value="AAA-FAMILY ATPASE"/>
    <property type="match status" value="1"/>
</dbReference>
<comment type="caution">
    <text evidence="2">The sequence shown here is derived from an EMBL/GenBank/DDBJ whole genome shotgun (WGS) entry which is preliminary data.</text>
</comment>
<dbReference type="Gene3D" id="3.40.50.300">
    <property type="entry name" value="P-loop containing nucleotide triphosphate hydrolases"/>
    <property type="match status" value="2"/>
</dbReference>
<dbReference type="InterPro" id="IPR050168">
    <property type="entry name" value="AAA_ATPase_domain"/>
</dbReference>
<dbReference type="InterPro" id="IPR003593">
    <property type="entry name" value="AAA+_ATPase"/>
</dbReference>
<dbReference type="InterPro" id="IPR003959">
    <property type="entry name" value="ATPase_AAA_core"/>
</dbReference>
<dbReference type="EMBL" id="JADBJN010000003">
    <property type="protein sequence ID" value="KAG5674110.1"/>
    <property type="molecule type" value="Genomic_DNA"/>
</dbReference>
<dbReference type="GO" id="GO:0030970">
    <property type="term" value="P:retrograde protein transport, ER to cytosol"/>
    <property type="evidence" value="ECO:0007669"/>
    <property type="project" value="TreeGrafter"/>
</dbReference>
<dbReference type="PANTHER" id="PTHR23077:SF194">
    <property type="entry name" value="ATPASE FAMILY GENE 2 PROTEIN HOMOLOG B"/>
    <property type="match status" value="1"/>
</dbReference>
<dbReference type="InterPro" id="IPR041569">
    <property type="entry name" value="AAA_lid_3"/>
</dbReference>
<dbReference type="GO" id="GO:0005524">
    <property type="term" value="F:ATP binding"/>
    <property type="evidence" value="ECO:0007669"/>
    <property type="project" value="InterPro"/>
</dbReference>
<organism evidence="2 3">
    <name type="scientific">Polypedilum vanderplanki</name>
    <name type="common">Sleeping chironomid midge</name>
    <dbReference type="NCBI Taxonomy" id="319348"/>
    <lineage>
        <taxon>Eukaryota</taxon>
        <taxon>Metazoa</taxon>
        <taxon>Ecdysozoa</taxon>
        <taxon>Arthropoda</taxon>
        <taxon>Hexapoda</taxon>
        <taxon>Insecta</taxon>
        <taxon>Pterygota</taxon>
        <taxon>Neoptera</taxon>
        <taxon>Endopterygota</taxon>
        <taxon>Diptera</taxon>
        <taxon>Nematocera</taxon>
        <taxon>Chironomoidea</taxon>
        <taxon>Chironomidae</taxon>
        <taxon>Chironominae</taxon>
        <taxon>Polypedilum</taxon>
        <taxon>Polypedilum</taxon>
    </lineage>
</organism>
<feature type="domain" description="AAA+ ATPase" evidence="1">
    <location>
        <begin position="224"/>
        <end position="378"/>
    </location>
</feature>
<accession>A0A9J6BY21</accession>
<dbReference type="AlphaFoldDB" id="A0A9J6BY21"/>
<dbReference type="GO" id="GO:0034098">
    <property type="term" value="C:VCP-NPL4-UFD1 AAA ATPase complex"/>
    <property type="evidence" value="ECO:0007669"/>
    <property type="project" value="TreeGrafter"/>
</dbReference>
<dbReference type="GO" id="GO:0005634">
    <property type="term" value="C:nucleus"/>
    <property type="evidence" value="ECO:0007669"/>
    <property type="project" value="TreeGrafter"/>
</dbReference>
<dbReference type="Proteomes" id="UP001107558">
    <property type="component" value="Chromosome 3"/>
</dbReference>
<dbReference type="GO" id="GO:0016887">
    <property type="term" value="F:ATP hydrolysis activity"/>
    <property type="evidence" value="ECO:0007669"/>
    <property type="project" value="InterPro"/>
</dbReference>
<dbReference type="OrthoDB" id="27435at2759"/>
<name>A0A9J6BY21_POLVA</name>
<dbReference type="GO" id="GO:0005829">
    <property type="term" value="C:cytosol"/>
    <property type="evidence" value="ECO:0007669"/>
    <property type="project" value="TreeGrafter"/>
</dbReference>
<dbReference type="Pfam" id="PF17862">
    <property type="entry name" value="AAA_lid_3"/>
    <property type="match status" value="1"/>
</dbReference>
<dbReference type="FunFam" id="3.40.50.300:FF:001921">
    <property type="entry name" value="AAA ATPase domain-containing protein"/>
    <property type="match status" value="1"/>
</dbReference>
<dbReference type="SUPFAM" id="SSF52540">
    <property type="entry name" value="P-loop containing nucleoside triphosphate hydrolases"/>
    <property type="match status" value="2"/>
</dbReference>
<evidence type="ECO:0000313" key="2">
    <source>
        <dbReference type="EMBL" id="KAG5674110.1"/>
    </source>
</evidence>
<dbReference type="Gene3D" id="1.10.8.60">
    <property type="match status" value="2"/>
</dbReference>
<dbReference type="GO" id="GO:0097352">
    <property type="term" value="P:autophagosome maturation"/>
    <property type="evidence" value="ECO:0007669"/>
    <property type="project" value="TreeGrafter"/>
</dbReference>
<feature type="domain" description="AAA+ ATPase" evidence="1">
    <location>
        <begin position="502"/>
        <end position="646"/>
    </location>
</feature>
<evidence type="ECO:0000313" key="3">
    <source>
        <dbReference type="Proteomes" id="UP001107558"/>
    </source>
</evidence>
<dbReference type="GO" id="GO:0031593">
    <property type="term" value="F:polyubiquitin modification-dependent protein binding"/>
    <property type="evidence" value="ECO:0007669"/>
    <property type="project" value="TreeGrafter"/>
</dbReference>
<dbReference type="InterPro" id="IPR027417">
    <property type="entry name" value="P-loop_NTPase"/>
</dbReference>
<dbReference type="SMART" id="SM00382">
    <property type="entry name" value="AAA"/>
    <property type="match status" value="2"/>
</dbReference>
<sequence length="742" mass="84680">MCTEIKIKTHLFVYITRNKRSSPQKLKIPSDLMKFPASNLVIIKSENNRKYICRLFYFDEVFDSKSISHVNDSVELNPKQNTCNEIKYIKEIESIPKLCIFKNVLVKLHLNSKKLNLDIIKTHEDLLKITKSALKYYAFSQDCMISMFDENYGISKIYICETNSNGFGIISRESLIVINEIEIERPYNDIHELGGMSEPKKLLSNVIERYYNFFKNHKEHNHSLQCHVLLYGPLGCGKTALIHLLASQYKCNLFEIKSDIFKPYPGETEEELEKIFARIKIITKLVPTNLSIILIENIEIFCPKFDLKLKEASHSSRIASLIYAHLDEISRGNKINDGGDCKEILIIGTSSKIESVNIALRRVNRMGIEILINMPNENQRYEIIKILAMRLLEHLRINDIDELSKFVAFNTTGFVGADIELLCQFVLRQHKLHTSEDIHHLFECGLRNINPSVMRDNFGTVMRFAMRLEDIGGIEEVKKSLLTCILGPLRNSNKFLRFGLRSPSGILLYGPSGCAKTTIVKCLAGESKMTLISVSSAEIYSPYVGEAEKFIVKLFNQARMSAPSILFFDEIDTIVGSRNQSNGSNDTHMRILSTLLTEIDGFGGDLKANSNKPVLIIGATNRPECIDDALMRPGRFDKLIHIPAPDYNYRLQILQFLLKSMPIANDFNAETIAKRTNFFSGADLKNLCNEAAMCAATRDINCDTITAEDFEKVLIFLRPSLDEKKIKFYENFEKKHVRNEVE</sequence>
<dbReference type="InterPro" id="IPR003960">
    <property type="entry name" value="ATPase_AAA_CS"/>
</dbReference>